<keyword evidence="3" id="KW-0804">Transcription</keyword>
<dbReference type="Gene3D" id="3.40.50.2300">
    <property type="match status" value="2"/>
</dbReference>
<dbReference type="SUPFAM" id="SSF53822">
    <property type="entry name" value="Periplasmic binding protein-like I"/>
    <property type="match status" value="1"/>
</dbReference>
<evidence type="ECO:0000313" key="5">
    <source>
        <dbReference type="EMBL" id="GGR31175.1"/>
    </source>
</evidence>
<proteinExistence type="predicted"/>
<reference evidence="5" key="2">
    <citation type="submission" date="2020-09" db="EMBL/GenBank/DDBJ databases">
        <authorList>
            <person name="Sun Q."/>
            <person name="Ohkuma M."/>
        </authorList>
    </citation>
    <scope>NUCLEOTIDE SEQUENCE</scope>
    <source>
        <strain evidence="5">JCM 3346</strain>
    </source>
</reference>
<accession>A0A918CLD9</accession>
<dbReference type="EMBL" id="BMRJ01000002">
    <property type="protein sequence ID" value="GGR31175.1"/>
    <property type="molecule type" value="Genomic_DNA"/>
</dbReference>
<dbReference type="PANTHER" id="PTHR30146">
    <property type="entry name" value="LACI-RELATED TRANSCRIPTIONAL REPRESSOR"/>
    <property type="match status" value="1"/>
</dbReference>
<feature type="domain" description="HTH lacI-type" evidence="4">
    <location>
        <begin position="11"/>
        <end position="66"/>
    </location>
</feature>
<evidence type="ECO:0000256" key="2">
    <source>
        <dbReference type="ARBA" id="ARBA00023125"/>
    </source>
</evidence>
<keyword evidence="6" id="KW-1185">Reference proteome</keyword>
<dbReference type="Pfam" id="PF00356">
    <property type="entry name" value="LacI"/>
    <property type="match status" value="1"/>
</dbReference>
<dbReference type="SUPFAM" id="SSF47413">
    <property type="entry name" value="lambda repressor-like DNA-binding domains"/>
    <property type="match status" value="1"/>
</dbReference>
<dbReference type="PANTHER" id="PTHR30146:SF109">
    <property type="entry name" value="HTH-TYPE TRANSCRIPTIONAL REGULATOR GALS"/>
    <property type="match status" value="1"/>
</dbReference>
<dbReference type="SMART" id="SM00354">
    <property type="entry name" value="HTH_LACI"/>
    <property type="match status" value="1"/>
</dbReference>
<dbReference type="InterPro" id="IPR010982">
    <property type="entry name" value="Lambda_DNA-bd_dom_sf"/>
</dbReference>
<dbReference type="GO" id="GO:0000976">
    <property type="term" value="F:transcription cis-regulatory region binding"/>
    <property type="evidence" value="ECO:0007669"/>
    <property type="project" value="TreeGrafter"/>
</dbReference>
<dbReference type="CDD" id="cd06267">
    <property type="entry name" value="PBP1_LacI_sugar_binding-like"/>
    <property type="match status" value="1"/>
</dbReference>
<name>A0A918CLD9_AGRME</name>
<dbReference type="Pfam" id="PF13377">
    <property type="entry name" value="Peripla_BP_3"/>
    <property type="match status" value="1"/>
</dbReference>
<gene>
    <name evidence="5" type="ORF">GCM10010196_26720</name>
</gene>
<evidence type="ECO:0000256" key="1">
    <source>
        <dbReference type="ARBA" id="ARBA00023015"/>
    </source>
</evidence>
<dbReference type="InterPro" id="IPR028082">
    <property type="entry name" value="Peripla_BP_I"/>
</dbReference>
<dbReference type="AlphaFoldDB" id="A0A918CLD9"/>
<evidence type="ECO:0000259" key="4">
    <source>
        <dbReference type="PROSITE" id="PS50932"/>
    </source>
</evidence>
<dbReference type="CDD" id="cd01392">
    <property type="entry name" value="HTH_LacI"/>
    <property type="match status" value="1"/>
</dbReference>
<dbReference type="Gene3D" id="1.10.260.40">
    <property type="entry name" value="lambda repressor-like DNA-binding domains"/>
    <property type="match status" value="1"/>
</dbReference>
<reference evidence="5" key="1">
    <citation type="journal article" date="2014" name="Int. J. Syst. Evol. Microbiol.">
        <title>Complete genome sequence of Corynebacterium casei LMG S-19264T (=DSM 44701T), isolated from a smear-ripened cheese.</title>
        <authorList>
            <consortium name="US DOE Joint Genome Institute (JGI-PGF)"/>
            <person name="Walter F."/>
            <person name="Albersmeier A."/>
            <person name="Kalinowski J."/>
            <person name="Ruckert C."/>
        </authorList>
    </citation>
    <scope>NUCLEOTIDE SEQUENCE</scope>
    <source>
        <strain evidence="5">JCM 3346</strain>
    </source>
</reference>
<dbReference type="InterPro" id="IPR046335">
    <property type="entry name" value="LacI/GalR-like_sensor"/>
</dbReference>
<keyword evidence="1" id="KW-0805">Transcription regulation</keyword>
<dbReference type="PROSITE" id="PS50932">
    <property type="entry name" value="HTH_LACI_2"/>
    <property type="match status" value="1"/>
</dbReference>
<protein>
    <submittedName>
        <fullName evidence="5">LacI family transcriptional regulator</fullName>
    </submittedName>
</protein>
<dbReference type="RefSeq" id="WP_189085829.1">
    <property type="nucleotide sequence ID" value="NZ_BMRJ01000002.1"/>
</dbReference>
<dbReference type="Proteomes" id="UP000610303">
    <property type="component" value="Unassembled WGS sequence"/>
</dbReference>
<dbReference type="InterPro" id="IPR000843">
    <property type="entry name" value="HTH_LacI"/>
</dbReference>
<evidence type="ECO:0000313" key="6">
    <source>
        <dbReference type="Proteomes" id="UP000610303"/>
    </source>
</evidence>
<dbReference type="GO" id="GO:0003700">
    <property type="term" value="F:DNA-binding transcription factor activity"/>
    <property type="evidence" value="ECO:0007669"/>
    <property type="project" value="TreeGrafter"/>
</dbReference>
<sequence length="344" mass="35764">MPAPGDAPRAATRNDVARLAGVSSAVVSYVLNDGPRPVAEATRARVLAAIAELDYRPNATARALRLRSTRTLALLVPDIGNPFFAELAKAVQTAAFARGYAVTYGDTEYDPERERAQLAALAERQPDGVLVIGGTPGTLAPLQAAGVPVVTLDRSGASGALGPAGEPPSVGIDDEAAARAGIRHLQRHGHERIALIAGPEDSPAARARRRAWTALVAPAVGAAGLDSLVATAEYRREGGYRAALELLDRGGAPTAVFVSADVQAIGALRAFAERRVRVPDELAVLSFDGTSEAEFTSPPLSVIRQPLGTIADAALELLLDGAAPRHVLVPHELVERESCGPHPG</sequence>
<organism evidence="5 6">
    <name type="scientific">Agromyces mediolanus</name>
    <name type="common">Corynebacterium mediolanum</name>
    <dbReference type="NCBI Taxonomy" id="41986"/>
    <lineage>
        <taxon>Bacteria</taxon>
        <taxon>Bacillati</taxon>
        <taxon>Actinomycetota</taxon>
        <taxon>Actinomycetes</taxon>
        <taxon>Micrococcales</taxon>
        <taxon>Microbacteriaceae</taxon>
        <taxon>Agromyces</taxon>
    </lineage>
</organism>
<keyword evidence="2" id="KW-0238">DNA-binding</keyword>
<comment type="caution">
    <text evidence="5">The sequence shown here is derived from an EMBL/GenBank/DDBJ whole genome shotgun (WGS) entry which is preliminary data.</text>
</comment>
<evidence type="ECO:0000256" key="3">
    <source>
        <dbReference type="ARBA" id="ARBA00023163"/>
    </source>
</evidence>